<name>E3L2C9_PUCGT</name>
<reference evidence="3" key="2">
    <citation type="journal article" date="2011" name="Proc. Natl. Acad. Sci. U.S.A.">
        <title>Obligate biotrophy features unraveled by the genomic analysis of rust fungi.</title>
        <authorList>
            <person name="Duplessis S."/>
            <person name="Cuomo C.A."/>
            <person name="Lin Y.-C."/>
            <person name="Aerts A."/>
            <person name="Tisserant E."/>
            <person name="Veneault-Fourrey C."/>
            <person name="Joly D.L."/>
            <person name="Hacquard S."/>
            <person name="Amselem J."/>
            <person name="Cantarel B.L."/>
            <person name="Chiu R."/>
            <person name="Coutinho P.M."/>
            <person name="Feau N."/>
            <person name="Field M."/>
            <person name="Frey P."/>
            <person name="Gelhaye E."/>
            <person name="Goldberg J."/>
            <person name="Grabherr M.G."/>
            <person name="Kodira C.D."/>
            <person name="Kohler A."/>
            <person name="Kuees U."/>
            <person name="Lindquist E.A."/>
            <person name="Lucas S.M."/>
            <person name="Mago R."/>
            <person name="Mauceli E."/>
            <person name="Morin E."/>
            <person name="Murat C."/>
            <person name="Pangilinan J.L."/>
            <person name="Park R."/>
            <person name="Pearson M."/>
            <person name="Quesneville H."/>
            <person name="Rouhier N."/>
            <person name="Sakthikumar S."/>
            <person name="Salamov A.A."/>
            <person name="Schmutz J."/>
            <person name="Selles B."/>
            <person name="Shapiro H."/>
            <person name="Tanguay P."/>
            <person name="Tuskan G.A."/>
            <person name="Henrissat B."/>
            <person name="Van de Peer Y."/>
            <person name="Rouze P."/>
            <person name="Ellis J.G."/>
            <person name="Dodds P.N."/>
            <person name="Schein J.E."/>
            <person name="Zhong S."/>
            <person name="Hamelin R.C."/>
            <person name="Grigoriev I.V."/>
            <person name="Szabo L.J."/>
            <person name="Martin F."/>
        </authorList>
    </citation>
    <scope>NUCLEOTIDE SEQUENCE [LARGE SCALE GENOMIC DNA]</scope>
    <source>
        <strain evidence="3">CRL 75-36-700-3 / race SCCL</strain>
    </source>
</reference>
<protein>
    <submittedName>
        <fullName evidence="2">Uncharacterized protein</fullName>
    </submittedName>
</protein>
<feature type="compositionally biased region" description="Basic and acidic residues" evidence="1">
    <location>
        <begin position="1"/>
        <end position="15"/>
    </location>
</feature>
<evidence type="ECO:0000313" key="2">
    <source>
        <dbReference type="EMBL" id="EFP90716.1"/>
    </source>
</evidence>
<dbReference type="Proteomes" id="UP000008783">
    <property type="component" value="Unassembled WGS sequence"/>
</dbReference>
<dbReference type="KEGG" id="pgr:PGTG_16742"/>
<feature type="region of interest" description="Disordered" evidence="1">
    <location>
        <begin position="1"/>
        <end position="33"/>
    </location>
</feature>
<evidence type="ECO:0000256" key="1">
    <source>
        <dbReference type="SAM" id="MobiDB-lite"/>
    </source>
</evidence>
<dbReference type="InParanoid" id="E3L2C9"/>
<accession>E3L2C9</accession>
<dbReference type="EMBL" id="DS178336">
    <property type="protein sequence ID" value="EFP90716.1"/>
    <property type="molecule type" value="Genomic_DNA"/>
</dbReference>
<gene>
    <name evidence="2" type="ORF">PGTG_16742</name>
</gene>
<dbReference type="RefSeq" id="XP_003335135.1">
    <property type="nucleotide sequence ID" value="XM_003335087.2"/>
</dbReference>
<organism evidence="2 3">
    <name type="scientific">Puccinia graminis f. sp. tritici (strain CRL 75-36-700-3 / race SCCL)</name>
    <name type="common">Black stem rust fungus</name>
    <dbReference type="NCBI Taxonomy" id="418459"/>
    <lineage>
        <taxon>Eukaryota</taxon>
        <taxon>Fungi</taxon>
        <taxon>Dikarya</taxon>
        <taxon>Basidiomycota</taxon>
        <taxon>Pucciniomycotina</taxon>
        <taxon>Pucciniomycetes</taxon>
        <taxon>Pucciniales</taxon>
        <taxon>Pucciniaceae</taxon>
        <taxon>Puccinia</taxon>
    </lineage>
</organism>
<keyword evidence="3" id="KW-1185">Reference proteome</keyword>
<dbReference type="AlphaFoldDB" id="E3L2C9"/>
<sequence>MIRLEKELRSQEKGNRQKAYIGGQLETTGTAVQPNSKRRVNCMRDLDELHHIRLFTLRLAHAARENHRAPLMNGNKLYRPPVSTRLFRLVAVREKDAGPIDFPISQN</sequence>
<dbReference type="HOGENOM" id="CLU_2211278_0_0_1"/>
<dbReference type="VEuPathDB" id="FungiDB:PGTG_16742"/>
<proteinExistence type="predicted"/>
<reference key="1">
    <citation type="submission" date="2007-01" db="EMBL/GenBank/DDBJ databases">
        <title>The Genome Sequence of Puccinia graminis f. sp. tritici Strain CRL 75-36-700-3.</title>
        <authorList>
            <consortium name="The Broad Institute Genome Sequencing Platform"/>
            <person name="Birren B."/>
            <person name="Lander E."/>
            <person name="Galagan J."/>
            <person name="Nusbaum C."/>
            <person name="Devon K."/>
            <person name="Cuomo C."/>
            <person name="Jaffe D."/>
            <person name="Butler J."/>
            <person name="Alvarez P."/>
            <person name="Gnerre S."/>
            <person name="Grabherr M."/>
            <person name="Mauceli E."/>
            <person name="Brockman W."/>
            <person name="Young S."/>
            <person name="LaButti K."/>
            <person name="Sykes S."/>
            <person name="DeCaprio D."/>
            <person name="Crawford M."/>
            <person name="Koehrsen M."/>
            <person name="Engels R."/>
            <person name="Montgomery P."/>
            <person name="Pearson M."/>
            <person name="Howarth C."/>
            <person name="Larson L."/>
            <person name="White J."/>
            <person name="Zeng Q."/>
            <person name="Kodira C."/>
            <person name="Yandava C."/>
            <person name="Alvarado L."/>
            <person name="O'Leary S."/>
            <person name="Szabo L."/>
            <person name="Dean R."/>
            <person name="Schein J."/>
        </authorList>
    </citation>
    <scope>NUCLEOTIDE SEQUENCE</scope>
    <source>
        <strain>CRL 75-36-700-3</strain>
    </source>
</reference>
<dbReference type="GeneID" id="10530618"/>
<evidence type="ECO:0000313" key="3">
    <source>
        <dbReference type="Proteomes" id="UP000008783"/>
    </source>
</evidence>